<dbReference type="NCBIfam" id="NF002999">
    <property type="entry name" value="PRK03767.1"/>
    <property type="match status" value="1"/>
</dbReference>
<comment type="similarity">
    <text evidence="1">Belongs to the WrbA family.</text>
</comment>
<dbReference type="InterPro" id="IPR029039">
    <property type="entry name" value="Flavoprotein-like_sf"/>
</dbReference>
<reference evidence="4" key="2">
    <citation type="submission" date="2020-09" db="EMBL/GenBank/DDBJ databases">
        <authorList>
            <person name="Sun Q."/>
            <person name="Ohkuma M."/>
        </authorList>
    </citation>
    <scope>NUCLEOTIDE SEQUENCE</scope>
    <source>
        <strain evidence="4">JCM 14719</strain>
    </source>
</reference>
<dbReference type="Pfam" id="PF03358">
    <property type="entry name" value="FMN_red"/>
    <property type="match status" value="1"/>
</dbReference>
<dbReference type="AlphaFoldDB" id="A0A8J3FCB3"/>
<proteinExistence type="inferred from homology"/>
<dbReference type="Proteomes" id="UP000637720">
    <property type="component" value="Unassembled WGS sequence"/>
</dbReference>
<dbReference type="GO" id="GO:0016020">
    <property type="term" value="C:membrane"/>
    <property type="evidence" value="ECO:0007669"/>
    <property type="project" value="TreeGrafter"/>
</dbReference>
<dbReference type="InterPro" id="IPR005025">
    <property type="entry name" value="FMN_Rdtase-like_dom"/>
</dbReference>
<dbReference type="GO" id="GO:0010181">
    <property type="term" value="F:FMN binding"/>
    <property type="evidence" value="ECO:0007669"/>
    <property type="project" value="InterPro"/>
</dbReference>
<name>A0A8J3FCB3_9BACI</name>
<dbReference type="Gene3D" id="3.40.50.360">
    <property type="match status" value="1"/>
</dbReference>
<dbReference type="InterPro" id="IPR008254">
    <property type="entry name" value="Flavodoxin/NO_synth"/>
</dbReference>
<gene>
    <name evidence="4" type="ORF">GCM10007043_00660</name>
</gene>
<dbReference type="SUPFAM" id="SSF52218">
    <property type="entry name" value="Flavoproteins"/>
    <property type="match status" value="1"/>
</dbReference>
<dbReference type="FunFam" id="3.40.50.360:FF:000001">
    <property type="entry name" value="NAD(P)H dehydrogenase (Quinone) FQR1-like"/>
    <property type="match status" value="1"/>
</dbReference>
<protein>
    <submittedName>
        <fullName evidence="4">NAD(P)H dehydrogenase (Quinone)</fullName>
    </submittedName>
</protein>
<comment type="caution">
    <text evidence="4">The sequence shown here is derived from an EMBL/GenBank/DDBJ whole genome shotgun (WGS) entry which is preliminary data.</text>
</comment>
<evidence type="ECO:0000313" key="4">
    <source>
        <dbReference type="EMBL" id="GGJ90859.1"/>
    </source>
</evidence>
<dbReference type="PANTHER" id="PTHR30546">
    <property type="entry name" value="FLAVODOXIN-RELATED PROTEIN WRBA-RELATED"/>
    <property type="match status" value="1"/>
</dbReference>
<sequence>MPTWWQRLFGKRSEPQMANPNILVVYYSAYGHIFEMAKAVAEGAKRAGANVKIAKVPEFEAARKAMSAQEAYVKAQEAQKDIPEATHDDLKWADGIIWGVPTRYGVMPAQMKQFLDTAGALWASGALEGKPTAVFTSTGSIHGGQETTLLTTLVALLHFGMIYVGLPYGENPEQLTAEGIGGTPYGASTLAGPDGSRMPDEREKTMAARLGERVARIAAALKANR</sequence>
<evidence type="ECO:0000313" key="5">
    <source>
        <dbReference type="Proteomes" id="UP000637720"/>
    </source>
</evidence>
<reference evidence="4" key="1">
    <citation type="journal article" date="2014" name="Int. J. Syst. Evol. Microbiol.">
        <title>Complete genome sequence of Corynebacterium casei LMG S-19264T (=DSM 44701T), isolated from a smear-ripened cheese.</title>
        <authorList>
            <consortium name="US DOE Joint Genome Institute (JGI-PGF)"/>
            <person name="Walter F."/>
            <person name="Albersmeier A."/>
            <person name="Kalinowski J."/>
            <person name="Ruckert C."/>
        </authorList>
    </citation>
    <scope>NUCLEOTIDE SEQUENCE</scope>
    <source>
        <strain evidence="4">JCM 14719</strain>
    </source>
</reference>
<dbReference type="InterPro" id="IPR010089">
    <property type="entry name" value="Flavoprotein_WrbA-like"/>
</dbReference>
<feature type="region of interest" description="Disordered" evidence="2">
    <location>
        <begin position="180"/>
        <end position="200"/>
    </location>
</feature>
<dbReference type="PANTHER" id="PTHR30546:SF23">
    <property type="entry name" value="FLAVOPROTEIN-LIKE PROTEIN YCP4-RELATED"/>
    <property type="match status" value="1"/>
</dbReference>
<keyword evidence="5" id="KW-1185">Reference proteome</keyword>
<evidence type="ECO:0000259" key="3">
    <source>
        <dbReference type="PROSITE" id="PS50902"/>
    </source>
</evidence>
<feature type="domain" description="Flavodoxin-like" evidence="3">
    <location>
        <begin position="22"/>
        <end position="215"/>
    </location>
</feature>
<evidence type="ECO:0000256" key="2">
    <source>
        <dbReference type="SAM" id="MobiDB-lite"/>
    </source>
</evidence>
<dbReference type="GO" id="GO:0003955">
    <property type="term" value="F:NAD(P)H dehydrogenase (quinone) activity"/>
    <property type="evidence" value="ECO:0007669"/>
    <property type="project" value="InterPro"/>
</dbReference>
<organism evidence="4 5">
    <name type="scientific">Calditerricola satsumensis</name>
    <dbReference type="NCBI Taxonomy" id="373054"/>
    <lineage>
        <taxon>Bacteria</taxon>
        <taxon>Bacillati</taxon>
        <taxon>Bacillota</taxon>
        <taxon>Bacilli</taxon>
        <taxon>Bacillales</taxon>
        <taxon>Bacillaceae</taxon>
        <taxon>Calditerricola</taxon>
    </lineage>
</organism>
<dbReference type="EMBL" id="BMOF01000001">
    <property type="protein sequence ID" value="GGJ90859.1"/>
    <property type="molecule type" value="Genomic_DNA"/>
</dbReference>
<evidence type="ECO:0000256" key="1">
    <source>
        <dbReference type="ARBA" id="ARBA00006961"/>
    </source>
</evidence>
<dbReference type="PROSITE" id="PS50902">
    <property type="entry name" value="FLAVODOXIN_LIKE"/>
    <property type="match status" value="1"/>
</dbReference>
<dbReference type="NCBIfam" id="TIGR01755">
    <property type="entry name" value="flav_wrbA"/>
    <property type="match status" value="1"/>
</dbReference>
<accession>A0A8J3FCB3</accession>